<dbReference type="InterPro" id="IPR036271">
    <property type="entry name" value="Tet_transcr_reg_TetR-rel_C_sf"/>
</dbReference>
<dbReference type="InterPro" id="IPR011075">
    <property type="entry name" value="TetR_C"/>
</dbReference>
<accession>A0A0D0P1T1</accession>
<gene>
    <name evidence="6" type="ORF">TR51_17200</name>
</gene>
<reference evidence="6 7" key="1">
    <citation type="submission" date="2015-02" db="EMBL/GenBank/DDBJ databases">
        <title>Draft genome sequence of Kitasatospora griseola MF730-N6, a bafilomycin, terpentecin and satosporin producer.</title>
        <authorList>
            <person name="Arens J.C."/>
            <person name="Haltli B."/>
            <person name="Kerr R.G."/>
        </authorList>
    </citation>
    <scope>NUCLEOTIDE SEQUENCE [LARGE SCALE GENOMIC DNA]</scope>
    <source>
        <strain evidence="6 7">MF730-N6</strain>
    </source>
</reference>
<keyword evidence="3" id="KW-0804">Transcription</keyword>
<name>A0A0D0P1T1_KITGR</name>
<proteinExistence type="predicted"/>
<dbReference type="PANTHER" id="PTHR47506:SF1">
    <property type="entry name" value="HTH-TYPE TRANSCRIPTIONAL REGULATOR YJDC"/>
    <property type="match status" value="1"/>
</dbReference>
<evidence type="ECO:0000256" key="2">
    <source>
        <dbReference type="ARBA" id="ARBA00023125"/>
    </source>
</evidence>
<dbReference type="PANTHER" id="PTHR47506">
    <property type="entry name" value="TRANSCRIPTIONAL REGULATORY PROTEIN"/>
    <property type="match status" value="1"/>
</dbReference>
<keyword evidence="1" id="KW-0805">Transcription regulation</keyword>
<evidence type="ECO:0000313" key="7">
    <source>
        <dbReference type="Proteomes" id="UP000032066"/>
    </source>
</evidence>
<dbReference type="Pfam" id="PF16925">
    <property type="entry name" value="TetR_C_13"/>
    <property type="match status" value="1"/>
</dbReference>
<evidence type="ECO:0000313" key="6">
    <source>
        <dbReference type="EMBL" id="KIQ65571.1"/>
    </source>
</evidence>
<evidence type="ECO:0000256" key="1">
    <source>
        <dbReference type="ARBA" id="ARBA00023015"/>
    </source>
</evidence>
<dbReference type="Proteomes" id="UP000032066">
    <property type="component" value="Unassembled WGS sequence"/>
</dbReference>
<dbReference type="Gene3D" id="1.10.10.60">
    <property type="entry name" value="Homeodomain-like"/>
    <property type="match status" value="1"/>
</dbReference>
<evidence type="ECO:0000256" key="3">
    <source>
        <dbReference type="ARBA" id="ARBA00023163"/>
    </source>
</evidence>
<dbReference type="PROSITE" id="PS50977">
    <property type="entry name" value="HTH_TETR_2"/>
    <property type="match status" value="1"/>
</dbReference>
<dbReference type="AlphaFoldDB" id="A0A0D0P1T1"/>
<evidence type="ECO:0000256" key="4">
    <source>
        <dbReference type="PROSITE-ProRule" id="PRU00335"/>
    </source>
</evidence>
<dbReference type="InterPro" id="IPR001647">
    <property type="entry name" value="HTH_TetR"/>
</dbReference>
<keyword evidence="2 4" id="KW-0238">DNA-binding</keyword>
<sequence length="194" mass="20724">MGRPKQFDEDTAIAQAMQVFWTNGYAGSSPAELAEAAGIGKGSLYHAFGSKRELFGRALDAYDRTGAELIEELLSGPGSTKECVRTYMTTLVDTDFDAPVRRGCLAVNTALELGGRDADVALAVRRLTDRGVELLAARIERGRLEGDVPASMDAGAQARFLVAAMAGVRVMARTYDRDAVLKVVDTTITTVFGA</sequence>
<feature type="domain" description="HTH tetR-type" evidence="5">
    <location>
        <begin position="6"/>
        <end position="66"/>
    </location>
</feature>
<dbReference type="PRINTS" id="PR00455">
    <property type="entry name" value="HTHTETR"/>
</dbReference>
<dbReference type="PATRIC" id="fig|2064.6.peg.3689"/>
<feature type="DNA-binding region" description="H-T-H motif" evidence="4">
    <location>
        <begin position="29"/>
        <end position="48"/>
    </location>
</feature>
<organism evidence="6 7">
    <name type="scientific">Kitasatospora griseola</name>
    <name type="common">Streptomyces griseolosporeus</name>
    <dbReference type="NCBI Taxonomy" id="2064"/>
    <lineage>
        <taxon>Bacteria</taxon>
        <taxon>Bacillati</taxon>
        <taxon>Actinomycetota</taxon>
        <taxon>Actinomycetes</taxon>
        <taxon>Kitasatosporales</taxon>
        <taxon>Streptomycetaceae</taxon>
        <taxon>Kitasatospora</taxon>
    </lineage>
</organism>
<dbReference type="SUPFAM" id="SSF46689">
    <property type="entry name" value="Homeodomain-like"/>
    <property type="match status" value="1"/>
</dbReference>
<dbReference type="SUPFAM" id="SSF48498">
    <property type="entry name" value="Tetracyclin repressor-like, C-terminal domain"/>
    <property type="match status" value="1"/>
</dbReference>
<dbReference type="Pfam" id="PF00440">
    <property type="entry name" value="TetR_N"/>
    <property type="match status" value="1"/>
</dbReference>
<dbReference type="RefSeq" id="WP_043911869.1">
    <property type="nucleotide sequence ID" value="NZ_JXZB01000002.1"/>
</dbReference>
<protein>
    <submittedName>
        <fullName evidence="6">TetR family transcriptional regulator</fullName>
    </submittedName>
</protein>
<comment type="caution">
    <text evidence="6">The sequence shown here is derived from an EMBL/GenBank/DDBJ whole genome shotgun (WGS) entry which is preliminary data.</text>
</comment>
<dbReference type="InterPro" id="IPR009057">
    <property type="entry name" value="Homeodomain-like_sf"/>
</dbReference>
<dbReference type="Gene3D" id="1.10.357.10">
    <property type="entry name" value="Tetracycline Repressor, domain 2"/>
    <property type="match status" value="1"/>
</dbReference>
<dbReference type="OrthoDB" id="9805134at2"/>
<evidence type="ECO:0000259" key="5">
    <source>
        <dbReference type="PROSITE" id="PS50977"/>
    </source>
</evidence>
<keyword evidence="7" id="KW-1185">Reference proteome</keyword>
<dbReference type="STRING" id="2064.TR51_17200"/>
<dbReference type="GO" id="GO:0003677">
    <property type="term" value="F:DNA binding"/>
    <property type="evidence" value="ECO:0007669"/>
    <property type="project" value="UniProtKB-UniRule"/>
</dbReference>
<dbReference type="EMBL" id="JXZB01000002">
    <property type="protein sequence ID" value="KIQ65571.1"/>
    <property type="molecule type" value="Genomic_DNA"/>
</dbReference>